<feature type="compositionally biased region" description="Low complexity" evidence="1">
    <location>
        <begin position="416"/>
        <end position="429"/>
    </location>
</feature>
<evidence type="ECO:0000313" key="4">
    <source>
        <dbReference type="Proteomes" id="UP000054481"/>
    </source>
</evidence>
<evidence type="ECO:0000313" key="3">
    <source>
        <dbReference type="EMBL" id="KJZ72401.1"/>
    </source>
</evidence>
<gene>
    <name evidence="3" type="ORF">HIM_08204</name>
</gene>
<feature type="compositionally biased region" description="Low complexity" evidence="1">
    <location>
        <begin position="85"/>
        <end position="105"/>
    </location>
</feature>
<protein>
    <submittedName>
        <fullName evidence="3">Uncharacterized protein</fullName>
    </submittedName>
</protein>
<feature type="compositionally biased region" description="Gly residues" evidence="1">
    <location>
        <begin position="146"/>
        <end position="190"/>
    </location>
</feature>
<feature type="region of interest" description="Disordered" evidence="1">
    <location>
        <begin position="823"/>
        <end position="842"/>
    </location>
</feature>
<keyword evidence="2" id="KW-1133">Transmembrane helix</keyword>
<feature type="compositionally biased region" description="Polar residues" evidence="1">
    <location>
        <begin position="518"/>
        <end position="527"/>
    </location>
</feature>
<feature type="compositionally biased region" description="Low complexity" evidence="1">
    <location>
        <begin position="436"/>
        <end position="485"/>
    </location>
</feature>
<keyword evidence="2" id="KW-0472">Membrane</keyword>
<name>A0A0F7ZHC5_9HYPO</name>
<feature type="region of interest" description="Disordered" evidence="1">
    <location>
        <begin position="257"/>
        <end position="594"/>
    </location>
</feature>
<feature type="compositionally biased region" description="Polar residues" evidence="1">
    <location>
        <begin position="106"/>
        <end position="118"/>
    </location>
</feature>
<feature type="transmembrane region" description="Helical" evidence="2">
    <location>
        <begin position="600"/>
        <end position="621"/>
    </location>
</feature>
<feature type="compositionally biased region" description="Low complexity" evidence="1">
    <location>
        <begin position="528"/>
        <end position="548"/>
    </location>
</feature>
<feature type="compositionally biased region" description="Low complexity" evidence="1">
    <location>
        <begin position="769"/>
        <end position="785"/>
    </location>
</feature>
<sequence>MASVPSVGNCISDDTRECMVMAPGAPANKHAAASFDSAIQPRQQRNTSSSEPRVVSSQDGEGGHDVGLTGQEASVDTVEASETNTPQAPTTPTSTSRSISIPTSSEIATATADSSPNMDTPPPNSSETQASSDEVHFAQGVVRAKSGGGGGGGKVGGGKGGGGKGGGGGGAGRGGGGQGKGKGQGQGQGKGQQRNQNGGGGQGKGKGQGQGQGKGQQRNQKQQTAALSGFGNPTALGANTLLGFTDPTIIGLAAVRQGQLKQQKQQQQEQQQQEKQQKAQEKQQQQQQQQQLQQQIQQQQQQIEKQQQQIQQQQQQQQRQQQQQQQSQSRQSQSQRQTPTQSTEATVSASQPAAASSTSTASSSVVASVTPSNAAAAPPKVSKAAQDVRASAVPQQPSPAQVSPVPPSAAPPSPSPAEQTTQSQSLSQSVATPKIPSSTATETSTSSTAESAASATAPAGSATASSQPPAAPSSTTSSSTTTATPQVNLGAQVPPAPSSSSTSTSTQGTDQSSSSGTRTETTQPSAISVSSTTSVTTTSSESPTPSVTLGKAGSNTGVPSTQPSKDDNNNNAGNTGAQPKSSSSPESTNQAPRGLSKGGVVGLSTGVIGAVFLVLLAVWLWKKSKAKKRGDTPASFLTRGSPDMAERDVSGGHIPRARMGAEKLASSLGFLRRGSMSQVEGNRQPRISQGPRQVWAAAAVPGESFGEDANFANPVSHFRPELGLNTEGFGDPFADVNAMSYGAAFMPPAGNRSSNPFVDPRPDSMAFTSGNRPPSHSRSRSESVYNSYYPPPPVAFRPSYAVRESLQSNTAFGERRNKFRSDPFDLESRLAPSEDDIAQMPRLNEHMSTYSSHTRGSSLPYSQYSSGVSVSDWSAIGAETWPPQAGQSQEWSGDGGRRGDRNTVGQAL</sequence>
<accession>A0A0F7ZHC5</accession>
<feature type="compositionally biased region" description="Low complexity" evidence="1">
    <location>
        <begin position="345"/>
        <end position="403"/>
    </location>
</feature>
<reference evidence="3 4" key="1">
    <citation type="journal article" date="2014" name="Genome Biol. Evol.">
        <title>Comparative genomics and transcriptomics analyses reveal divergent lifestyle features of nematode endoparasitic fungus Hirsutella minnesotensis.</title>
        <authorList>
            <person name="Lai Y."/>
            <person name="Liu K."/>
            <person name="Zhang X."/>
            <person name="Zhang X."/>
            <person name="Li K."/>
            <person name="Wang N."/>
            <person name="Shu C."/>
            <person name="Wu Y."/>
            <person name="Wang C."/>
            <person name="Bushley K.E."/>
            <person name="Xiang M."/>
            <person name="Liu X."/>
        </authorList>
    </citation>
    <scope>NUCLEOTIDE SEQUENCE [LARGE SCALE GENOMIC DNA]</scope>
    <source>
        <strain evidence="3 4">3608</strain>
    </source>
</reference>
<evidence type="ECO:0000256" key="1">
    <source>
        <dbReference type="SAM" id="MobiDB-lite"/>
    </source>
</evidence>
<feature type="region of interest" description="Disordered" evidence="1">
    <location>
        <begin position="27"/>
        <end position="241"/>
    </location>
</feature>
<evidence type="ECO:0000256" key="2">
    <source>
        <dbReference type="SAM" id="Phobius"/>
    </source>
</evidence>
<feature type="compositionally biased region" description="Polar residues" evidence="1">
    <location>
        <begin position="40"/>
        <end position="59"/>
    </location>
</feature>
<feature type="compositionally biased region" description="Pro residues" evidence="1">
    <location>
        <begin position="404"/>
        <end position="415"/>
    </location>
</feature>
<keyword evidence="2" id="KW-0812">Transmembrane</keyword>
<dbReference type="EMBL" id="KQ030547">
    <property type="protein sequence ID" value="KJZ72401.1"/>
    <property type="molecule type" value="Genomic_DNA"/>
</dbReference>
<feature type="compositionally biased region" description="Low complexity" evidence="1">
    <location>
        <begin position="282"/>
        <end position="337"/>
    </location>
</feature>
<feature type="compositionally biased region" description="Gly residues" evidence="1">
    <location>
        <begin position="197"/>
        <end position="214"/>
    </location>
</feature>
<dbReference type="AlphaFoldDB" id="A0A0F7ZHC5"/>
<dbReference type="Proteomes" id="UP000054481">
    <property type="component" value="Unassembled WGS sequence"/>
</dbReference>
<organism evidence="3 4">
    <name type="scientific">Hirsutella minnesotensis 3608</name>
    <dbReference type="NCBI Taxonomy" id="1043627"/>
    <lineage>
        <taxon>Eukaryota</taxon>
        <taxon>Fungi</taxon>
        <taxon>Dikarya</taxon>
        <taxon>Ascomycota</taxon>
        <taxon>Pezizomycotina</taxon>
        <taxon>Sordariomycetes</taxon>
        <taxon>Hypocreomycetidae</taxon>
        <taxon>Hypocreales</taxon>
        <taxon>Ophiocordycipitaceae</taxon>
        <taxon>Hirsutella</taxon>
    </lineage>
</organism>
<feature type="compositionally biased region" description="Low complexity" evidence="1">
    <location>
        <begin position="259"/>
        <end position="274"/>
    </location>
</feature>
<feature type="compositionally biased region" description="Low complexity" evidence="1">
    <location>
        <begin position="498"/>
        <end position="517"/>
    </location>
</feature>
<feature type="compositionally biased region" description="Polar residues" evidence="1">
    <location>
        <begin position="553"/>
        <end position="563"/>
    </location>
</feature>
<keyword evidence="4" id="KW-1185">Reference proteome</keyword>
<dbReference type="OrthoDB" id="5240840at2759"/>
<proteinExistence type="predicted"/>
<feature type="region of interest" description="Disordered" evidence="1">
    <location>
        <begin position="875"/>
        <end position="908"/>
    </location>
</feature>
<feature type="compositionally biased region" description="Polar residues" evidence="1">
    <location>
        <begin position="578"/>
        <end position="591"/>
    </location>
</feature>
<feature type="region of interest" description="Disordered" evidence="1">
    <location>
        <begin position="751"/>
        <end position="785"/>
    </location>
</feature>